<evidence type="ECO:0000256" key="9">
    <source>
        <dbReference type="ARBA" id="ARBA00023049"/>
    </source>
</evidence>
<dbReference type="Pfam" id="PF01435">
    <property type="entry name" value="Peptidase_M48"/>
    <property type="match status" value="1"/>
</dbReference>
<evidence type="ECO:0000256" key="8">
    <source>
        <dbReference type="ARBA" id="ARBA00022989"/>
    </source>
</evidence>
<name>A0A0F9W2P8_9ZZZZ</name>
<evidence type="ECO:0000256" key="1">
    <source>
        <dbReference type="ARBA" id="ARBA00001947"/>
    </source>
</evidence>
<dbReference type="InterPro" id="IPR050083">
    <property type="entry name" value="HtpX_protease"/>
</dbReference>
<feature type="region of interest" description="Disordered" evidence="11">
    <location>
        <begin position="326"/>
        <end position="361"/>
    </location>
</feature>
<dbReference type="GO" id="GO:0046872">
    <property type="term" value="F:metal ion binding"/>
    <property type="evidence" value="ECO:0007669"/>
    <property type="project" value="UniProtKB-KW"/>
</dbReference>
<protein>
    <recommendedName>
        <fullName evidence="13">Peptidase M48 domain-containing protein</fullName>
    </recommendedName>
</protein>
<reference evidence="14" key="1">
    <citation type="journal article" date="2015" name="Nature">
        <title>Complex archaea that bridge the gap between prokaryotes and eukaryotes.</title>
        <authorList>
            <person name="Spang A."/>
            <person name="Saw J.H."/>
            <person name="Jorgensen S.L."/>
            <person name="Zaremba-Niedzwiedzka K."/>
            <person name="Martijn J."/>
            <person name="Lind A.E."/>
            <person name="van Eijk R."/>
            <person name="Schleper C."/>
            <person name="Guy L."/>
            <person name="Ettema T.J."/>
        </authorList>
    </citation>
    <scope>NUCLEOTIDE SEQUENCE</scope>
</reference>
<keyword evidence="8 12" id="KW-1133">Transmembrane helix</keyword>
<dbReference type="CDD" id="cd07340">
    <property type="entry name" value="M48B_Htpx_like"/>
    <property type="match status" value="1"/>
</dbReference>
<keyword evidence="4 12" id="KW-0812">Transmembrane</keyword>
<dbReference type="PANTHER" id="PTHR43221">
    <property type="entry name" value="PROTEASE HTPX"/>
    <property type="match status" value="1"/>
</dbReference>
<dbReference type="GO" id="GO:0006508">
    <property type="term" value="P:proteolysis"/>
    <property type="evidence" value="ECO:0007669"/>
    <property type="project" value="UniProtKB-KW"/>
</dbReference>
<dbReference type="EMBL" id="LAZR01000004">
    <property type="protein sequence ID" value="KKO10635.1"/>
    <property type="molecule type" value="Genomic_DNA"/>
</dbReference>
<evidence type="ECO:0000256" key="12">
    <source>
        <dbReference type="SAM" id="Phobius"/>
    </source>
</evidence>
<evidence type="ECO:0000256" key="11">
    <source>
        <dbReference type="SAM" id="MobiDB-lite"/>
    </source>
</evidence>
<keyword evidence="3" id="KW-0645">Protease</keyword>
<accession>A0A0F9W2P8</accession>
<evidence type="ECO:0000256" key="7">
    <source>
        <dbReference type="ARBA" id="ARBA00022833"/>
    </source>
</evidence>
<dbReference type="AlphaFoldDB" id="A0A0F9W2P8"/>
<keyword evidence="2" id="KW-1003">Cell membrane</keyword>
<comment type="cofactor">
    <cofactor evidence="1">
        <name>Zn(2+)</name>
        <dbReference type="ChEBI" id="CHEBI:29105"/>
    </cofactor>
</comment>
<dbReference type="GO" id="GO:0004222">
    <property type="term" value="F:metalloendopeptidase activity"/>
    <property type="evidence" value="ECO:0007669"/>
    <property type="project" value="InterPro"/>
</dbReference>
<feature type="transmembrane region" description="Helical" evidence="12">
    <location>
        <begin position="17"/>
        <end position="38"/>
    </location>
</feature>
<evidence type="ECO:0000259" key="13">
    <source>
        <dbReference type="Pfam" id="PF01435"/>
    </source>
</evidence>
<sequence length="656" mass="69584">MDFFQAQDTARRKTGRLVVLFALAVISLIVITNVLVLVTLGMASAETGGAPALADVEPAVFVAISLAVITVVGFGSLYKTATLRGGGARVAESLGARLLVPGSGDIDEQRVLNVVEEMAIASSTPVPPVYLMEEDAINAFAAGFSPSDAVIGVTRGAIGKLSREELQGVIAHEFSHILHGDMRLNIRLIGLLHGILVLGMMGYYLMRSAAISRRGKNGNGLVFLGLGLIVIGAAGTFFGNLIKAAVSRQREYLADASAVQFTRSADGIAGALKRIGGDASGSQLSNPGAREISHALFSQGVSTSFSALFATHPPLPQRIQRLQPQWDGEFSQPTSSPDTSAEARGETNERQSNTAPDARQRSATVLEVAAVAALQRAGAPDSADLQQAIRVRDRLPAAFINAAHEPHGARALIYFLLLDTTTAGDLSLAAGKPDDNQLDAARTAQCKYLEANADAGVYPELSRLVADSSRLSAGDRLALVNISLSALHQLSPAQYTMFERNMRAILDRSADIAPMSWLYHYLVLKHLRPVFDHPARSTRGRRLTQCKQACTVTLSVMAYLGQAEAAAADAFDSAAHRLYAQLPGLAKPAIMPRAELDRVALTSAFDALQGLTASDKQAFLLAAAACMQSDGQVTAAEQELFQTFAEILDCPTPALF</sequence>
<evidence type="ECO:0000256" key="3">
    <source>
        <dbReference type="ARBA" id="ARBA00022670"/>
    </source>
</evidence>
<feature type="transmembrane region" description="Helical" evidence="12">
    <location>
        <begin position="58"/>
        <end position="78"/>
    </location>
</feature>
<keyword evidence="7" id="KW-0862">Zinc</keyword>
<evidence type="ECO:0000256" key="2">
    <source>
        <dbReference type="ARBA" id="ARBA00022475"/>
    </source>
</evidence>
<dbReference type="InterPro" id="IPR001915">
    <property type="entry name" value="Peptidase_M48"/>
</dbReference>
<organism evidence="14">
    <name type="scientific">marine sediment metagenome</name>
    <dbReference type="NCBI Taxonomy" id="412755"/>
    <lineage>
        <taxon>unclassified sequences</taxon>
        <taxon>metagenomes</taxon>
        <taxon>ecological metagenomes</taxon>
    </lineage>
</organism>
<keyword evidence="9" id="KW-0482">Metalloprotease</keyword>
<evidence type="ECO:0000256" key="4">
    <source>
        <dbReference type="ARBA" id="ARBA00022692"/>
    </source>
</evidence>
<gene>
    <name evidence="14" type="ORF">LCGC14_0021150</name>
</gene>
<keyword evidence="5" id="KW-0479">Metal-binding</keyword>
<evidence type="ECO:0000313" key="14">
    <source>
        <dbReference type="EMBL" id="KKO10635.1"/>
    </source>
</evidence>
<feature type="domain" description="Peptidase M48" evidence="13">
    <location>
        <begin position="108"/>
        <end position="323"/>
    </location>
</feature>
<feature type="transmembrane region" description="Helical" evidence="12">
    <location>
        <begin position="188"/>
        <end position="206"/>
    </location>
</feature>
<keyword evidence="6" id="KW-0378">Hydrolase</keyword>
<feature type="transmembrane region" description="Helical" evidence="12">
    <location>
        <begin position="221"/>
        <end position="242"/>
    </location>
</feature>
<evidence type="ECO:0000256" key="5">
    <source>
        <dbReference type="ARBA" id="ARBA00022723"/>
    </source>
</evidence>
<dbReference type="Gene3D" id="3.30.2010.10">
    <property type="entry name" value="Metalloproteases ('zincins'), catalytic domain"/>
    <property type="match status" value="1"/>
</dbReference>
<comment type="caution">
    <text evidence="14">The sequence shown here is derived from an EMBL/GenBank/DDBJ whole genome shotgun (WGS) entry which is preliminary data.</text>
</comment>
<evidence type="ECO:0000256" key="6">
    <source>
        <dbReference type="ARBA" id="ARBA00022801"/>
    </source>
</evidence>
<keyword evidence="10 12" id="KW-0472">Membrane</keyword>
<proteinExistence type="predicted"/>
<dbReference type="PANTHER" id="PTHR43221:SF2">
    <property type="entry name" value="PROTEASE HTPX HOMOLOG"/>
    <property type="match status" value="1"/>
</dbReference>
<evidence type="ECO:0000256" key="10">
    <source>
        <dbReference type="ARBA" id="ARBA00023136"/>
    </source>
</evidence>